<dbReference type="EMBL" id="VMRY01000014">
    <property type="protein sequence ID" value="TVT57522.1"/>
    <property type="molecule type" value="Genomic_DNA"/>
</dbReference>
<evidence type="ECO:0000313" key="2">
    <source>
        <dbReference type="Proteomes" id="UP000317355"/>
    </source>
</evidence>
<evidence type="ECO:0000313" key="1">
    <source>
        <dbReference type="EMBL" id="TVT57522.1"/>
    </source>
</evidence>
<reference evidence="1 2" key="1">
    <citation type="submission" date="2019-07" db="EMBL/GenBank/DDBJ databases">
        <title>The pathways for chlorine oxyanion respiration interact through the shared metabolite chlorate.</title>
        <authorList>
            <person name="Barnum T.P."/>
            <person name="Cheng Y."/>
            <person name="Hill K.A."/>
            <person name="Lucas L.N."/>
            <person name="Carlson H.K."/>
            <person name="Coates J.D."/>
        </authorList>
    </citation>
    <scope>NUCLEOTIDE SEQUENCE [LARGE SCALE GENOMIC DNA]</scope>
    <source>
        <strain evidence="1">BK-3</strain>
    </source>
</reference>
<gene>
    <name evidence="1" type="ORF">FHK82_05845</name>
</gene>
<accession>A0A558D909</accession>
<proteinExistence type="predicted"/>
<dbReference type="AlphaFoldDB" id="A0A558D909"/>
<name>A0A558D909_9GAMM</name>
<organism evidence="1 2">
    <name type="scientific">Sedimenticola thiotaurini</name>
    <dbReference type="NCBI Taxonomy" id="1543721"/>
    <lineage>
        <taxon>Bacteria</taxon>
        <taxon>Pseudomonadati</taxon>
        <taxon>Pseudomonadota</taxon>
        <taxon>Gammaproteobacteria</taxon>
        <taxon>Chromatiales</taxon>
        <taxon>Sedimenticolaceae</taxon>
        <taxon>Sedimenticola</taxon>
    </lineage>
</organism>
<sequence>MNQRVAKWLVMSRDELDEIYRNAEAGSIPSGDTRGTAIVTGSLFSKTLAFIARAFAWQGKVFDLFPPDYQSGILVNKVSPFSLTFVVAKVYRDKSWMDGKETIVIDYSKTSFFAKVIRDEIREVEPGVYLGKVWWKKTRVLDFALTQNRTK</sequence>
<dbReference type="Proteomes" id="UP000317355">
    <property type="component" value="Unassembled WGS sequence"/>
</dbReference>
<dbReference type="STRING" id="1543721.AAY24_18070"/>
<comment type="caution">
    <text evidence="1">The sequence shown here is derived from an EMBL/GenBank/DDBJ whole genome shotgun (WGS) entry which is preliminary data.</text>
</comment>
<protein>
    <submittedName>
        <fullName evidence="1">Uncharacterized protein</fullName>
    </submittedName>
</protein>